<evidence type="ECO:0000256" key="3">
    <source>
        <dbReference type="ARBA" id="ARBA00022723"/>
    </source>
</evidence>
<dbReference type="RefSeq" id="WP_153727515.1">
    <property type="nucleotide sequence ID" value="NZ_WJNH01000002.1"/>
</dbReference>
<dbReference type="GO" id="GO:0046872">
    <property type="term" value="F:metal ion binding"/>
    <property type="evidence" value="ECO:0007669"/>
    <property type="project" value="UniProtKB-KW"/>
</dbReference>
<feature type="domain" description="Hemerythrin-like" evidence="5">
    <location>
        <begin position="7"/>
        <end position="105"/>
    </location>
</feature>
<gene>
    <name evidence="6" type="ORF">GH754_04480</name>
</gene>
<comment type="caution">
    <text evidence="6">The sequence shown here is derived from an EMBL/GenBank/DDBJ whole genome shotgun (WGS) entry which is preliminary data.</text>
</comment>
<dbReference type="Proteomes" id="UP000480185">
    <property type="component" value="Unassembled WGS sequence"/>
</dbReference>
<evidence type="ECO:0000259" key="5">
    <source>
        <dbReference type="Pfam" id="PF01814"/>
    </source>
</evidence>
<dbReference type="OrthoDB" id="9797132at2"/>
<proteinExistence type="predicted"/>
<dbReference type="Pfam" id="PF01814">
    <property type="entry name" value="Hemerythrin"/>
    <property type="match status" value="1"/>
</dbReference>
<evidence type="ECO:0000313" key="7">
    <source>
        <dbReference type="Proteomes" id="UP000480185"/>
    </source>
</evidence>
<keyword evidence="3" id="KW-0479">Metal-binding</keyword>
<accession>A0A6G1X3R6</accession>
<dbReference type="PANTHER" id="PTHR36438:SF1">
    <property type="entry name" value="IRON-SULFUR CLUSTER REPAIR PROTEIN YTFE"/>
    <property type="match status" value="1"/>
</dbReference>
<dbReference type="AlphaFoldDB" id="A0A6G1X3R6"/>
<protein>
    <recommendedName>
        <fullName evidence="5">Hemerythrin-like domain-containing protein</fullName>
    </recommendedName>
</protein>
<keyword evidence="7" id="KW-1185">Reference proteome</keyword>
<evidence type="ECO:0000256" key="1">
    <source>
        <dbReference type="ARBA" id="ARBA00004496"/>
    </source>
</evidence>
<organism evidence="6 7">
    <name type="scientific">Salinibacillus xinjiangensis</name>
    <dbReference type="NCBI Taxonomy" id="1229268"/>
    <lineage>
        <taxon>Bacteria</taxon>
        <taxon>Bacillati</taxon>
        <taxon>Bacillota</taxon>
        <taxon>Bacilli</taxon>
        <taxon>Bacillales</taxon>
        <taxon>Bacillaceae</taxon>
        <taxon>Salinibacillus</taxon>
    </lineage>
</organism>
<sequence length="107" mass="12813">MFIDNSMLQMELEEHKIKEEQDVFPLILQYEESKDENVLARVQELEDEHDHAGNLLKQLREVTNDFTLPEGACNTYRITYNRLKDLEEDTFQHIHLENHVLFERLAN</sequence>
<evidence type="ECO:0000256" key="2">
    <source>
        <dbReference type="ARBA" id="ARBA00022490"/>
    </source>
</evidence>
<evidence type="ECO:0000256" key="4">
    <source>
        <dbReference type="ARBA" id="ARBA00023004"/>
    </source>
</evidence>
<dbReference type="InterPro" id="IPR012312">
    <property type="entry name" value="Hemerythrin-like"/>
</dbReference>
<dbReference type="Gene3D" id="1.20.120.520">
    <property type="entry name" value="nmb1532 protein domain like"/>
    <property type="match status" value="1"/>
</dbReference>
<name>A0A6G1X3R6_9BACI</name>
<comment type="subcellular location">
    <subcellularLocation>
        <location evidence="1">Cytoplasm</location>
    </subcellularLocation>
</comment>
<keyword evidence="4" id="KW-0408">Iron</keyword>
<keyword evidence="2" id="KW-0963">Cytoplasm</keyword>
<dbReference type="GO" id="GO:0005737">
    <property type="term" value="C:cytoplasm"/>
    <property type="evidence" value="ECO:0007669"/>
    <property type="project" value="UniProtKB-SubCell"/>
</dbReference>
<dbReference type="PANTHER" id="PTHR36438">
    <property type="entry name" value="IRON-SULFUR CLUSTER REPAIR PROTEIN YTFE"/>
    <property type="match status" value="1"/>
</dbReference>
<evidence type="ECO:0000313" key="6">
    <source>
        <dbReference type="EMBL" id="MRG85587.1"/>
    </source>
</evidence>
<reference evidence="6 7" key="1">
    <citation type="submission" date="2019-11" db="EMBL/GenBank/DDBJ databases">
        <authorList>
            <person name="Li J."/>
        </authorList>
    </citation>
    <scope>NUCLEOTIDE SEQUENCE [LARGE SCALE GENOMIC DNA]</scope>
    <source>
        <strain evidence="6 7">J4</strain>
    </source>
</reference>
<dbReference type="InterPro" id="IPR019903">
    <property type="entry name" value="RIC_family"/>
</dbReference>
<dbReference type="EMBL" id="WJNH01000002">
    <property type="protein sequence ID" value="MRG85587.1"/>
    <property type="molecule type" value="Genomic_DNA"/>
</dbReference>